<dbReference type="Gene3D" id="1.10.630.10">
    <property type="entry name" value="Cytochrome P450"/>
    <property type="match status" value="1"/>
</dbReference>
<evidence type="ECO:0000313" key="8">
    <source>
        <dbReference type="Proteomes" id="UP001311915"/>
    </source>
</evidence>
<dbReference type="SUPFAM" id="SSF48264">
    <property type="entry name" value="Cytochrome P450"/>
    <property type="match status" value="1"/>
</dbReference>
<evidence type="ECO:0000256" key="5">
    <source>
        <dbReference type="ARBA" id="ARBA00023004"/>
    </source>
</evidence>
<dbReference type="InterPro" id="IPR001128">
    <property type="entry name" value="Cyt_P450"/>
</dbReference>
<evidence type="ECO:0000313" key="7">
    <source>
        <dbReference type="EMBL" id="KAK4709017.1"/>
    </source>
</evidence>
<dbReference type="Proteomes" id="UP001311915">
    <property type="component" value="Unassembled WGS sequence"/>
</dbReference>
<dbReference type="GO" id="GO:0020037">
    <property type="term" value="F:heme binding"/>
    <property type="evidence" value="ECO:0007669"/>
    <property type="project" value="InterPro"/>
</dbReference>
<sequence>MDYMSHTHLENHWKGNNEVIVYDLVKFSTFSLSIRAFIGIEESDNNIYEKFKIFSRGLLVMDINLPGTTFYKAMIAGNELRKEMKVIIEKRREKLLEINPNLANVYYNDVLTQLIIEQDEDGKYMSEVEIVDKLFGFIIGSYETTATTITLTMKYLKQKPEFFNEIMEEQTEISRQMIPRKELCWNDIQKMKKTWNFVNEVLRNTPIVQGVFREGIEDFTYEDFYIPKGWKIYLGFGATQKNGEYFSNPTKFDPSRFEGNEVVPYTSVLVEDIECVLEKNLQEY</sequence>
<dbReference type="PANTHER" id="PTHR24286:SF384">
    <property type="entry name" value="P450, PUTATIVE (EUROFUNG)-RELATED"/>
    <property type="match status" value="1"/>
</dbReference>
<keyword evidence="6" id="KW-0503">Monooxygenase</keyword>
<dbReference type="GO" id="GO:0005506">
    <property type="term" value="F:iron ion binding"/>
    <property type="evidence" value="ECO:0007669"/>
    <property type="project" value="InterPro"/>
</dbReference>
<evidence type="ECO:0000256" key="1">
    <source>
        <dbReference type="ARBA" id="ARBA00010617"/>
    </source>
</evidence>
<keyword evidence="8" id="KW-1185">Reference proteome</keyword>
<gene>
    <name evidence="7" type="ORF">R3W88_029942</name>
</gene>
<dbReference type="InterPro" id="IPR036396">
    <property type="entry name" value="Cyt_P450_sf"/>
</dbReference>
<evidence type="ECO:0000256" key="6">
    <source>
        <dbReference type="ARBA" id="ARBA00023033"/>
    </source>
</evidence>
<comment type="similarity">
    <text evidence="1">Belongs to the cytochrome P450 family.</text>
</comment>
<name>A0AAV9KA89_9SOLN</name>
<keyword evidence="5" id="KW-0408">Iron</keyword>
<reference evidence="7 8" key="1">
    <citation type="submission" date="2023-10" db="EMBL/GenBank/DDBJ databases">
        <title>Genome-Wide Identification Analysis in wild type Solanum Pinnatisectum Reveals Some Genes Defensing Phytophthora Infestans.</title>
        <authorList>
            <person name="Sun C."/>
        </authorList>
    </citation>
    <scope>NUCLEOTIDE SEQUENCE [LARGE SCALE GENOMIC DNA]</scope>
    <source>
        <strain evidence="7">LQN</strain>
        <tissue evidence="7">Leaf</tissue>
    </source>
</reference>
<dbReference type="Pfam" id="PF00067">
    <property type="entry name" value="p450"/>
    <property type="match status" value="1"/>
</dbReference>
<keyword evidence="4" id="KW-0560">Oxidoreductase</keyword>
<dbReference type="PANTHER" id="PTHR24286">
    <property type="entry name" value="CYTOCHROME P450 26"/>
    <property type="match status" value="1"/>
</dbReference>
<protein>
    <recommendedName>
        <fullName evidence="9">Cytochrome P450</fullName>
    </recommendedName>
</protein>
<accession>A0AAV9KA89</accession>
<keyword evidence="3" id="KW-0479">Metal-binding</keyword>
<dbReference type="AlphaFoldDB" id="A0AAV9KA89"/>
<organism evidence="7 8">
    <name type="scientific">Solanum pinnatisectum</name>
    <name type="common">tansyleaf nightshade</name>
    <dbReference type="NCBI Taxonomy" id="50273"/>
    <lineage>
        <taxon>Eukaryota</taxon>
        <taxon>Viridiplantae</taxon>
        <taxon>Streptophyta</taxon>
        <taxon>Embryophyta</taxon>
        <taxon>Tracheophyta</taxon>
        <taxon>Spermatophyta</taxon>
        <taxon>Magnoliopsida</taxon>
        <taxon>eudicotyledons</taxon>
        <taxon>Gunneridae</taxon>
        <taxon>Pentapetalae</taxon>
        <taxon>asterids</taxon>
        <taxon>lamiids</taxon>
        <taxon>Solanales</taxon>
        <taxon>Solanaceae</taxon>
        <taxon>Solanoideae</taxon>
        <taxon>Solaneae</taxon>
        <taxon>Solanum</taxon>
    </lineage>
</organism>
<dbReference type="GO" id="GO:0016705">
    <property type="term" value="F:oxidoreductase activity, acting on paired donors, with incorporation or reduction of molecular oxygen"/>
    <property type="evidence" value="ECO:0007669"/>
    <property type="project" value="InterPro"/>
</dbReference>
<comment type="caution">
    <text evidence="7">The sequence shown here is derived from an EMBL/GenBank/DDBJ whole genome shotgun (WGS) entry which is preliminary data.</text>
</comment>
<dbReference type="GO" id="GO:0016125">
    <property type="term" value="P:sterol metabolic process"/>
    <property type="evidence" value="ECO:0007669"/>
    <property type="project" value="TreeGrafter"/>
</dbReference>
<keyword evidence="2" id="KW-0349">Heme</keyword>
<proteinExistence type="inferred from homology"/>
<evidence type="ECO:0000256" key="4">
    <source>
        <dbReference type="ARBA" id="ARBA00023002"/>
    </source>
</evidence>
<evidence type="ECO:0008006" key="9">
    <source>
        <dbReference type="Google" id="ProtNLM"/>
    </source>
</evidence>
<evidence type="ECO:0000256" key="2">
    <source>
        <dbReference type="ARBA" id="ARBA00022617"/>
    </source>
</evidence>
<dbReference type="GO" id="GO:0004497">
    <property type="term" value="F:monooxygenase activity"/>
    <property type="evidence" value="ECO:0007669"/>
    <property type="project" value="UniProtKB-KW"/>
</dbReference>
<evidence type="ECO:0000256" key="3">
    <source>
        <dbReference type="ARBA" id="ARBA00022723"/>
    </source>
</evidence>
<dbReference type="EMBL" id="JAWPEI010000012">
    <property type="protein sequence ID" value="KAK4709017.1"/>
    <property type="molecule type" value="Genomic_DNA"/>
</dbReference>